<comment type="caution">
    <text evidence="1">The sequence shown here is derived from an EMBL/GenBank/DDBJ whole genome shotgun (WGS) entry which is preliminary data.</text>
</comment>
<dbReference type="Gene3D" id="2.60.40.10">
    <property type="entry name" value="Immunoglobulins"/>
    <property type="match status" value="1"/>
</dbReference>
<dbReference type="Proteomes" id="UP000240880">
    <property type="component" value="Unassembled WGS sequence"/>
</dbReference>
<dbReference type="AlphaFoldDB" id="A0A2R6A616"/>
<dbReference type="EMBL" id="NEXC01000167">
    <property type="protein sequence ID" value="PSN81755.1"/>
    <property type="molecule type" value="Genomic_DNA"/>
</dbReference>
<reference evidence="1 2" key="1">
    <citation type="submission" date="2017-04" db="EMBL/GenBank/DDBJ databases">
        <title>Novel microbial lineages endemic to geothermal iron-oxide mats fill important gaps in the evolutionary history of Archaea.</title>
        <authorList>
            <person name="Jay Z.J."/>
            <person name="Beam J.P."/>
            <person name="Dlakic M."/>
            <person name="Rusch D.B."/>
            <person name="Kozubal M.A."/>
            <person name="Inskeep W.P."/>
        </authorList>
    </citation>
    <scope>NUCLEOTIDE SEQUENCE [LARGE SCALE GENOMIC DNA]</scope>
    <source>
        <strain evidence="1">OSP_D</strain>
    </source>
</reference>
<gene>
    <name evidence="1" type="ORF">B9Q01_10370</name>
</gene>
<organism evidence="1 2">
    <name type="scientific">Candidatus Marsarchaeota G1 archaeon OSP_D</name>
    <dbReference type="NCBI Taxonomy" id="1978155"/>
    <lineage>
        <taxon>Archaea</taxon>
        <taxon>Candidatus Marsarchaeota</taxon>
        <taxon>Candidatus Marsarchaeota group 1</taxon>
    </lineage>
</organism>
<dbReference type="InterPro" id="IPR013783">
    <property type="entry name" value="Ig-like_fold"/>
</dbReference>
<evidence type="ECO:0000313" key="2">
    <source>
        <dbReference type="Proteomes" id="UP000240880"/>
    </source>
</evidence>
<evidence type="ECO:0000313" key="1">
    <source>
        <dbReference type="EMBL" id="PSN81755.1"/>
    </source>
</evidence>
<proteinExistence type="predicted"/>
<accession>A0A2R6A616</accession>
<evidence type="ECO:0008006" key="3">
    <source>
        <dbReference type="Google" id="ProtNLM"/>
    </source>
</evidence>
<sequence length="111" mass="11364">MSSSPLEAISSSDVLLASNVPLSNGGFSKVNVTIPSSTAVGTYYIKATDDNGVTVVVSKALTVESPVIAPSITLQPSSGHAGSTITVSGVNFGTSTVTIYFITGNLRHYKL</sequence>
<protein>
    <recommendedName>
        <fullName evidence="3">IPT/TIG domain-containing protein</fullName>
    </recommendedName>
</protein>
<name>A0A2R6A616_9ARCH</name>